<comment type="similarity">
    <text evidence="2 8">Belongs to the extradiol ring-cleavage dioxygenase family.</text>
</comment>
<dbReference type="EMBL" id="CP096916">
    <property type="protein sequence ID" value="WBM38720.1"/>
    <property type="molecule type" value="Genomic_DNA"/>
</dbReference>
<dbReference type="PROSITE" id="PS51819">
    <property type="entry name" value="VOC"/>
    <property type="match status" value="1"/>
</dbReference>
<reference evidence="10 11" key="1">
    <citation type="submission" date="2022-05" db="EMBL/GenBank/DDBJ databases">
        <title>Complete sequence of strain NY11312.</title>
        <authorList>
            <person name="Zhou D."/>
        </authorList>
    </citation>
    <scope>NUCLEOTIDE SEQUENCE [LARGE SCALE GENOMIC DNA]</scope>
    <source>
        <strain evidence="10 11">NY11312</strain>
    </source>
</reference>
<dbReference type="PROSITE" id="PS00082">
    <property type="entry name" value="EXTRADIOL_DIOXYGENAS"/>
    <property type="match status" value="1"/>
</dbReference>
<evidence type="ECO:0000313" key="10">
    <source>
        <dbReference type="EMBL" id="WBM38720.1"/>
    </source>
</evidence>
<dbReference type="InterPro" id="IPR000486">
    <property type="entry name" value="Xdiol_ring_cleave_dOase_1/2"/>
</dbReference>
<dbReference type="CDD" id="cd06587">
    <property type="entry name" value="VOC"/>
    <property type="match status" value="1"/>
</dbReference>
<evidence type="ECO:0000256" key="6">
    <source>
        <dbReference type="ARBA" id="ARBA00023002"/>
    </source>
</evidence>
<dbReference type="InterPro" id="IPR029068">
    <property type="entry name" value="Glyas_Bleomycin-R_OHBP_Dase"/>
</dbReference>
<accession>A0ABY7N435</accession>
<evidence type="ECO:0000313" key="11">
    <source>
        <dbReference type="Proteomes" id="UP001211866"/>
    </source>
</evidence>
<evidence type="ECO:0000259" key="9">
    <source>
        <dbReference type="PROSITE" id="PS51819"/>
    </source>
</evidence>
<keyword evidence="3" id="KW-0479">Metal-binding</keyword>
<evidence type="ECO:0000256" key="8">
    <source>
        <dbReference type="RuleBase" id="RU000683"/>
    </source>
</evidence>
<protein>
    <submittedName>
        <fullName evidence="10">VOC family protein</fullName>
    </submittedName>
</protein>
<evidence type="ECO:0000256" key="1">
    <source>
        <dbReference type="ARBA" id="ARBA00001954"/>
    </source>
</evidence>
<dbReference type="RefSeq" id="WP_063689098.1">
    <property type="nucleotide sequence ID" value="NZ_CP021079.1"/>
</dbReference>
<evidence type="ECO:0000256" key="7">
    <source>
        <dbReference type="ARBA" id="ARBA00023004"/>
    </source>
</evidence>
<dbReference type="SUPFAM" id="SSF54593">
    <property type="entry name" value="Glyoxalase/Bleomycin resistance protein/Dihydroxybiphenyl dioxygenase"/>
    <property type="match status" value="1"/>
</dbReference>
<name>A0ABY7N435_ALCFA</name>
<dbReference type="Proteomes" id="UP001211866">
    <property type="component" value="Chromosome"/>
</dbReference>
<keyword evidence="5 8" id="KW-0223">Dioxygenase</keyword>
<gene>
    <name evidence="10" type="ORF">M2J83_02465</name>
</gene>
<keyword evidence="7 8" id="KW-0408">Iron</keyword>
<dbReference type="InterPro" id="IPR004360">
    <property type="entry name" value="Glyas_Fos-R_dOase_dom"/>
</dbReference>
<keyword evidence="6 8" id="KW-0560">Oxidoreductase</keyword>
<organism evidence="10 11">
    <name type="scientific">Alcaligenes faecalis</name>
    <dbReference type="NCBI Taxonomy" id="511"/>
    <lineage>
        <taxon>Bacteria</taxon>
        <taxon>Pseudomonadati</taxon>
        <taxon>Pseudomonadota</taxon>
        <taxon>Betaproteobacteria</taxon>
        <taxon>Burkholderiales</taxon>
        <taxon>Alcaligenaceae</taxon>
        <taxon>Alcaligenes</taxon>
    </lineage>
</organism>
<keyword evidence="11" id="KW-1185">Reference proteome</keyword>
<evidence type="ECO:0000256" key="5">
    <source>
        <dbReference type="ARBA" id="ARBA00022964"/>
    </source>
</evidence>
<dbReference type="Pfam" id="PF00903">
    <property type="entry name" value="Glyoxalase"/>
    <property type="match status" value="1"/>
</dbReference>
<evidence type="ECO:0000256" key="2">
    <source>
        <dbReference type="ARBA" id="ARBA00008784"/>
    </source>
</evidence>
<evidence type="ECO:0000256" key="3">
    <source>
        <dbReference type="ARBA" id="ARBA00022723"/>
    </source>
</evidence>
<dbReference type="Gene3D" id="3.10.180.10">
    <property type="entry name" value="2,3-Dihydroxybiphenyl 1,2-Dioxygenase, domain 1"/>
    <property type="match status" value="1"/>
</dbReference>
<proteinExistence type="inferred from homology"/>
<evidence type="ECO:0000256" key="4">
    <source>
        <dbReference type="ARBA" id="ARBA00022797"/>
    </source>
</evidence>
<dbReference type="InterPro" id="IPR037523">
    <property type="entry name" value="VOC_core"/>
</dbReference>
<sequence>MPERNLPRLTLLGVDHTARPTWRLRETVEFYRDKLGLPLVHVISARGWGPTTHPDFLHFFFDSGNGSTIAFFYYLGSQEPAGMRTRAAARPLPDDHEADATHTAWLVDGPQELRAWKERLEAQNLDVSVETRHEVIESIYVRDPNGYFVEFTHKLRPLTQLDALDAQITLEAAMALEDQAFAKGQLLTDIDVVWNQKAQLVGQHEQAESAAVRVFVPRVDEFSSLIRSAEQHPDCKVLAGKDYDIIQASGPIEFERKALGLKPALWYGMFTGGLHGRIERFDRDIVRLVPLQG</sequence>
<keyword evidence="4 8" id="KW-0058">Aromatic hydrocarbons catabolism</keyword>
<feature type="domain" description="VOC" evidence="9">
    <location>
        <begin position="13"/>
        <end position="154"/>
    </location>
</feature>
<comment type="cofactor">
    <cofactor evidence="1 8">
        <name>Fe(2+)</name>
        <dbReference type="ChEBI" id="CHEBI:29033"/>
    </cofactor>
</comment>